<dbReference type="Pfam" id="PF16259">
    <property type="entry name" value="DUF4913"/>
    <property type="match status" value="1"/>
</dbReference>
<name>A0A849HJY1_9MICO</name>
<organism evidence="2 3">
    <name type="scientific">Knoellia koreensis</name>
    <dbReference type="NCBI Taxonomy" id="2730921"/>
    <lineage>
        <taxon>Bacteria</taxon>
        <taxon>Bacillati</taxon>
        <taxon>Actinomycetota</taxon>
        <taxon>Actinomycetes</taxon>
        <taxon>Micrococcales</taxon>
        <taxon>Intrasporangiaceae</taxon>
        <taxon>Knoellia</taxon>
    </lineage>
</organism>
<feature type="region of interest" description="Disordered" evidence="1">
    <location>
        <begin position="209"/>
        <end position="237"/>
    </location>
</feature>
<dbReference type="RefSeq" id="WP_171245388.1">
    <property type="nucleotide sequence ID" value="NZ_JABEPQ010000008.1"/>
</dbReference>
<feature type="compositionally biased region" description="Acidic residues" evidence="1">
    <location>
        <begin position="1"/>
        <end position="12"/>
    </location>
</feature>
<gene>
    <name evidence="2" type="ORF">HJG52_19950</name>
</gene>
<evidence type="ECO:0000256" key="1">
    <source>
        <dbReference type="SAM" id="MobiDB-lite"/>
    </source>
</evidence>
<sequence length="237" mass="25727">MSGLGEWDDDAPVYDLGDAPVADVDDEPDEPIGAPDVTGRVSAVLDGLDVASIAGGLVASMVTSEIHRQVQREVAPIVTEAVAAVLTPERLEALRTAATAAAEAELNPPPAGEPTPPEEAPTLYYGSVDEFVREFVCPIFRRNVGEEGRADYRWSARWWESAEAIARLEAMWRAWEHLRMDASTGTSVWLRDHADHHLGVLMSPTGPWALSKDTAGPDEPLPYEAPPEGLFPDVRDH</sequence>
<comment type="caution">
    <text evidence="2">The sequence shown here is derived from an EMBL/GenBank/DDBJ whole genome shotgun (WGS) entry which is preliminary data.</text>
</comment>
<accession>A0A849HJY1</accession>
<feature type="region of interest" description="Disordered" evidence="1">
    <location>
        <begin position="1"/>
        <end position="36"/>
    </location>
</feature>
<dbReference type="Proteomes" id="UP000588586">
    <property type="component" value="Unassembled WGS sequence"/>
</dbReference>
<evidence type="ECO:0000313" key="2">
    <source>
        <dbReference type="EMBL" id="NNM48265.1"/>
    </source>
</evidence>
<keyword evidence="3" id="KW-1185">Reference proteome</keyword>
<feature type="compositionally biased region" description="Pro residues" evidence="1">
    <location>
        <begin position="107"/>
        <end position="119"/>
    </location>
</feature>
<reference evidence="2 3" key="1">
    <citation type="submission" date="2020-04" db="EMBL/GenBank/DDBJ databases">
        <title>Knoellia sp. isolate from air conditioner.</title>
        <authorList>
            <person name="Chea S."/>
            <person name="Kim D.-U."/>
        </authorList>
    </citation>
    <scope>NUCLEOTIDE SEQUENCE [LARGE SCALE GENOMIC DNA]</scope>
    <source>
        <strain evidence="2 3">DB2414S</strain>
    </source>
</reference>
<dbReference type="AlphaFoldDB" id="A0A849HJY1"/>
<evidence type="ECO:0000313" key="3">
    <source>
        <dbReference type="Proteomes" id="UP000588586"/>
    </source>
</evidence>
<dbReference type="InterPro" id="IPR032584">
    <property type="entry name" value="DUF4913"/>
</dbReference>
<protein>
    <submittedName>
        <fullName evidence="2">DUF4913 domain-containing protein</fullName>
    </submittedName>
</protein>
<feature type="region of interest" description="Disordered" evidence="1">
    <location>
        <begin position="100"/>
        <end position="121"/>
    </location>
</feature>
<dbReference type="EMBL" id="JABEPQ010000008">
    <property type="protein sequence ID" value="NNM48265.1"/>
    <property type="molecule type" value="Genomic_DNA"/>
</dbReference>
<proteinExistence type="predicted"/>